<dbReference type="Gene3D" id="3.90.640.10">
    <property type="entry name" value="Actin, Chain A, domain 4"/>
    <property type="match status" value="1"/>
</dbReference>
<keyword evidence="9" id="KW-1185">Reference proteome</keyword>
<evidence type="ECO:0000313" key="9">
    <source>
        <dbReference type="Proteomes" id="UP000694388"/>
    </source>
</evidence>
<evidence type="ECO:0000256" key="6">
    <source>
        <dbReference type="ARBA" id="ARBA00023212"/>
    </source>
</evidence>
<organism evidence="8 9">
    <name type="scientific">Eptatretus burgeri</name>
    <name type="common">Inshore hagfish</name>
    <dbReference type="NCBI Taxonomy" id="7764"/>
    <lineage>
        <taxon>Eukaryota</taxon>
        <taxon>Metazoa</taxon>
        <taxon>Chordata</taxon>
        <taxon>Craniata</taxon>
        <taxon>Vertebrata</taxon>
        <taxon>Cyclostomata</taxon>
        <taxon>Myxini</taxon>
        <taxon>Myxiniformes</taxon>
        <taxon>Myxinidae</taxon>
        <taxon>Eptatretinae</taxon>
        <taxon>Eptatretus</taxon>
    </lineage>
</organism>
<accession>A0A8C4R127</accession>
<evidence type="ECO:0000256" key="4">
    <source>
        <dbReference type="ARBA" id="ARBA00022741"/>
    </source>
</evidence>
<proteinExistence type="inferred from homology"/>
<evidence type="ECO:0000256" key="3">
    <source>
        <dbReference type="ARBA" id="ARBA00022490"/>
    </source>
</evidence>
<dbReference type="PRINTS" id="PR00190">
    <property type="entry name" value="ACTIN"/>
</dbReference>
<dbReference type="Proteomes" id="UP000694388">
    <property type="component" value="Unplaced"/>
</dbReference>
<keyword evidence="4" id="KW-0547">Nucleotide-binding</keyword>
<dbReference type="FunFam" id="3.90.640.10:FF:000007">
    <property type="entry name" value="Actin like 7B"/>
    <property type="match status" value="1"/>
</dbReference>
<dbReference type="AlphaFoldDB" id="A0A8C4R127"/>
<dbReference type="GO" id="GO:0005524">
    <property type="term" value="F:ATP binding"/>
    <property type="evidence" value="ECO:0007669"/>
    <property type="project" value="UniProtKB-KW"/>
</dbReference>
<dbReference type="SMART" id="SM00268">
    <property type="entry name" value="ACTIN"/>
    <property type="match status" value="1"/>
</dbReference>
<keyword evidence="5" id="KW-0067">ATP-binding</keyword>
<dbReference type="FunFam" id="3.30.420.40:FF:000148">
    <property type="entry name" value="Actin, alpha skeletal muscle"/>
    <property type="match status" value="1"/>
</dbReference>
<comment type="subcellular location">
    <subcellularLocation>
        <location evidence="1">Cytoplasm</location>
        <location evidence="1">Cytoskeleton</location>
    </subcellularLocation>
</comment>
<dbReference type="PANTHER" id="PTHR11937">
    <property type="entry name" value="ACTIN"/>
    <property type="match status" value="1"/>
</dbReference>
<dbReference type="Ensembl" id="ENSEBUT00000023132.1">
    <property type="protein sequence ID" value="ENSEBUP00000022556.1"/>
    <property type="gene ID" value="ENSEBUG00000013898.1"/>
</dbReference>
<dbReference type="InterPro" id="IPR004000">
    <property type="entry name" value="Actin"/>
</dbReference>
<keyword evidence="6" id="KW-0206">Cytoskeleton</keyword>
<evidence type="ECO:0000256" key="1">
    <source>
        <dbReference type="ARBA" id="ARBA00004245"/>
    </source>
</evidence>
<comment type="similarity">
    <text evidence="2 7">Belongs to the actin family.</text>
</comment>
<evidence type="ECO:0000256" key="5">
    <source>
        <dbReference type="ARBA" id="ARBA00022840"/>
    </source>
</evidence>
<dbReference type="SUPFAM" id="SSF53067">
    <property type="entry name" value="Actin-like ATPase domain"/>
    <property type="match status" value="2"/>
</dbReference>
<reference evidence="8" key="1">
    <citation type="submission" date="2025-08" db="UniProtKB">
        <authorList>
            <consortium name="Ensembl"/>
        </authorList>
    </citation>
    <scope>IDENTIFICATION</scope>
</reference>
<sequence length="381" mass="41248">MEEFKNRAAVIVDSGSACCRAGLAGEENPRCCIPALVAAARRQHENGGNDQHFVVGQAAAAQGHRLGRAGTVRSPSWRGVTTDWQALEVLWHHVFYKQLKMAPEDQAVFVTDSPFDPTTCREKVCELLFEQFGVPALFVGHAPTLALYASGCISGLVLELGHGGSRVTAVHEGWTLARPGIRVDTGGYDLTAYMATLLSAAGNHFGAHLWHVVRNIKEQCCYVALDAKAETARRKADLLIEYKLPDGKVITLGNERFWCPELLFQPSLRGLSDPGISAMISDCLARAPQGTRPSLTNKVLLIGGGASLPGLIARLQSELKNLASAGQLVPPGTVVCIPSTQMLTVWRGASIVAATEPFQECWLTHDTYKEMGSFAVHHYCY</sequence>
<dbReference type="GeneTree" id="ENSGT00940000170667"/>
<dbReference type="GO" id="GO:0005856">
    <property type="term" value="C:cytoskeleton"/>
    <property type="evidence" value="ECO:0007669"/>
    <property type="project" value="UniProtKB-SubCell"/>
</dbReference>
<evidence type="ECO:0000256" key="2">
    <source>
        <dbReference type="ARBA" id="ARBA00006752"/>
    </source>
</evidence>
<name>A0A8C4R127_EPTBU</name>
<keyword evidence="3" id="KW-0963">Cytoplasm</keyword>
<reference evidence="8" key="2">
    <citation type="submission" date="2025-09" db="UniProtKB">
        <authorList>
            <consortium name="Ensembl"/>
        </authorList>
    </citation>
    <scope>IDENTIFICATION</scope>
</reference>
<evidence type="ECO:0000313" key="8">
    <source>
        <dbReference type="Ensembl" id="ENSEBUP00000022556.1"/>
    </source>
</evidence>
<protein>
    <submittedName>
        <fullName evidence="8">Uncharacterized protein</fullName>
    </submittedName>
</protein>
<dbReference type="Pfam" id="PF00022">
    <property type="entry name" value="Actin"/>
    <property type="match status" value="2"/>
</dbReference>
<evidence type="ECO:0000256" key="7">
    <source>
        <dbReference type="RuleBase" id="RU000487"/>
    </source>
</evidence>
<dbReference type="InterPro" id="IPR043129">
    <property type="entry name" value="ATPase_NBD"/>
</dbReference>
<dbReference type="Gene3D" id="3.30.420.40">
    <property type="match status" value="2"/>
</dbReference>